<evidence type="ECO:0000313" key="7">
    <source>
        <dbReference type="EMBL" id="EKN36095.1"/>
    </source>
</evidence>
<evidence type="ECO:0000256" key="4">
    <source>
        <dbReference type="ARBA" id="ARBA00023136"/>
    </source>
</evidence>
<keyword evidence="3 5" id="KW-1133">Transmembrane helix</keyword>
<protein>
    <recommendedName>
        <fullName evidence="6">Yip1 domain-containing protein</fullName>
    </recommendedName>
</protein>
<sequence length="198" mass="21824">YRENPKYGILFLITALCTVVFSVIQSNLLKEILKENMEKQLEGSDPQALELSKRIIDVSTKPIIKAFSSFIGVVVVVFVSAFILFIIFKISEVVLNYKQTVTLSLLTGLPTCIGSIIKIIYMLITKKAVGINAALNPSIKNALISTFDIFTIWQYVLLGIGIYAMGKTSKKKATILTIILAVLSIGFTALITLLTMNK</sequence>
<feature type="non-terminal residue" evidence="7">
    <location>
        <position position="1"/>
    </location>
</feature>
<evidence type="ECO:0000256" key="5">
    <source>
        <dbReference type="SAM" id="Phobius"/>
    </source>
</evidence>
<feature type="transmembrane region" description="Helical" evidence="5">
    <location>
        <begin position="100"/>
        <end position="124"/>
    </location>
</feature>
<gene>
    <name evidence="7" type="ORF">CFSAN001627_27335</name>
</gene>
<dbReference type="InterPro" id="IPR006977">
    <property type="entry name" value="Yip1_dom"/>
</dbReference>
<reference evidence="7 8" key="1">
    <citation type="submission" date="2012-10" db="EMBL/GenBank/DDBJ databases">
        <authorList>
            <person name="Strain E.A."/>
            <person name="Brown E."/>
            <person name="Allard M.W."/>
            <person name="Gonzalez-Escalona N."/>
            <person name="Timme R."/>
        </authorList>
    </citation>
    <scope>NUCLEOTIDE SEQUENCE [LARGE SCALE GENOMIC DNA]</scope>
    <source>
        <strain evidence="7 8">CFSAN001627</strain>
    </source>
</reference>
<evidence type="ECO:0000256" key="3">
    <source>
        <dbReference type="ARBA" id="ARBA00022989"/>
    </source>
</evidence>
<dbReference type="PATRIC" id="fig|1232189.3.peg.4279"/>
<reference evidence="7 8" key="2">
    <citation type="submission" date="2013-03" db="EMBL/GenBank/DDBJ databases">
        <title>Diversity in Clostridium botulinum.</title>
        <authorList>
            <person name="Timme R.E."/>
            <person name="Allard M."/>
            <person name="Luo Y."/>
            <person name="Strain E."/>
            <person name="Gonzalez-Escalona N."/>
            <person name="Brown E."/>
        </authorList>
    </citation>
    <scope>NUCLEOTIDE SEQUENCE [LARGE SCALE GENOMIC DNA]</scope>
    <source>
        <strain evidence="7 8">CFSAN001627</strain>
    </source>
</reference>
<evidence type="ECO:0000259" key="6">
    <source>
        <dbReference type="Pfam" id="PF04893"/>
    </source>
</evidence>
<evidence type="ECO:0000256" key="1">
    <source>
        <dbReference type="ARBA" id="ARBA00004141"/>
    </source>
</evidence>
<keyword evidence="2 5" id="KW-0812">Transmembrane</keyword>
<feature type="transmembrane region" description="Helical" evidence="5">
    <location>
        <begin position="173"/>
        <end position="196"/>
    </location>
</feature>
<dbReference type="Pfam" id="PF04893">
    <property type="entry name" value="Yip1"/>
    <property type="match status" value="1"/>
</dbReference>
<feature type="domain" description="Yip1" evidence="6">
    <location>
        <begin position="8"/>
        <end position="189"/>
    </location>
</feature>
<comment type="subcellular location">
    <subcellularLocation>
        <location evidence="1">Membrane</location>
        <topology evidence="1">Multi-pass membrane protein</topology>
    </subcellularLocation>
</comment>
<comment type="caution">
    <text evidence="7">The sequence shown here is derived from an EMBL/GenBank/DDBJ whole genome shotgun (WGS) entry which is preliminary data.</text>
</comment>
<feature type="transmembrane region" description="Helical" evidence="5">
    <location>
        <begin position="67"/>
        <end position="88"/>
    </location>
</feature>
<evidence type="ECO:0000313" key="8">
    <source>
        <dbReference type="Proteomes" id="UP000011944"/>
    </source>
</evidence>
<organism evidence="7 8">
    <name type="scientific">Clostridium botulinum CFSAN001627</name>
    <dbReference type="NCBI Taxonomy" id="1232189"/>
    <lineage>
        <taxon>Bacteria</taxon>
        <taxon>Bacillati</taxon>
        <taxon>Bacillota</taxon>
        <taxon>Clostridia</taxon>
        <taxon>Eubacteriales</taxon>
        <taxon>Clostridiaceae</taxon>
        <taxon>Clostridium</taxon>
    </lineage>
</organism>
<name>M1ZRF1_CLOBO</name>
<keyword evidence="4 5" id="KW-0472">Membrane</keyword>
<evidence type="ECO:0000256" key="2">
    <source>
        <dbReference type="ARBA" id="ARBA00022692"/>
    </source>
</evidence>
<dbReference type="Proteomes" id="UP000011944">
    <property type="component" value="Unassembled WGS sequence"/>
</dbReference>
<proteinExistence type="predicted"/>
<feature type="transmembrane region" description="Helical" evidence="5">
    <location>
        <begin position="144"/>
        <end position="166"/>
    </location>
</feature>
<dbReference type="EMBL" id="AMXI01001715">
    <property type="protein sequence ID" value="EKN36095.1"/>
    <property type="molecule type" value="Genomic_DNA"/>
</dbReference>
<dbReference type="AlphaFoldDB" id="M1ZRF1"/>
<accession>M1ZRF1</accession>
<dbReference type="GO" id="GO:0016020">
    <property type="term" value="C:membrane"/>
    <property type="evidence" value="ECO:0007669"/>
    <property type="project" value="UniProtKB-SubCell"/>
</dbReference>
<feature type="transmembrane region" description="Helical" evidence="5">
    <location>
        <begin position="7"/>
        <end position="28"/>
    </location>
</feature>